<organism evidence="5 6">
    <name type="scientific">Hesseltinella vesiculosa</name>
    <dbReference type="NCBI Taxonomy" id="101127"/>
    <lineage>
        <taxon>Eukaryota</taxon>
        <taxon>Fungi</taxon>
        <taxon>Fungi incertae sedis</taxon>
        <taxon>Mucoromycota</taxon>
        <taxon>Mucoromycotina</taxon>
        <taxon>Mucoromycetes</taxon>
        <taxon>Mucorales</taxon>
        <taxon>Cunninghamellaceae</taxon>
        <taxon>Hesseltinella</taxon>
    </lineage>
</organism>
<feature type="compositionally biased region" description="Polar residues" evidence="4">
    <location>
        <begin position="296"/>
        <end position="307"/>
    </location>
</feature>
<dbReference type="STRING" id="101127.A0A1X2GA25"/>
<feature type="compositionally biased region" description="Low complexity" evidence="4">
    <location>
        <begin position="161"/>
        <end position="179"/>
    </location>
</feature>
<dbReference type="OrthoDB" id="45365at2759"/>
<keyword evidence="1" id="KW-0880">Kelch repeat</keyword>
<dbReference type="PANTHER" id="PTHR46647">
    <property type="entry name" value="RAB9 EFFECTOR PROTEIN WITH KELCH MOTIFS"/>
    <property type="match status" value="1"/>
</dbReference>
<feature type="region of interest" description="Disordered" evidence="4">
    <location>
        <begin position="438"/>
        <end position="465"/>
    </location>
</feature>
<evidence type="ECO:0008006" key="7">
    <source>
        <dbReference type="Google" id="ProtNLM"/>
    </source>
</evidence>
<keyword evidence="3" id="KW-0175">Coiled coil</keyword>
<proteinExistence type="predicted"/>
<keyword evidence="6" id="KW-1185">Reference proteome</keyword>
<keyword evidence="2" id="KW-0677">Repeat</keyword>
<name>A0A1X2GA25_9FUNG</name>
<dbReference type="InterPro" id="IPR015915">
    <property type="entry name" value="Kelch-typ_b-propeller"/>
</dbReference>
<evidence type="ECO:0000256" key="4">
    <source>
        <dbReference type="SAM" id="MobiDB-lite"/>
    </source>
</evidence>
<dbReference type="SUPFAM" id="SSF117281">
    <property type="entry name" value="Kelch motif"/>
    <property type="match status" value="1"/>
</dbReference>
<reference evidence="5 6" key="1">
    <citation type="submission" date="2016-07" db="EMBL/GenBank/DDBJ databases">
        <title>Pervasive Adenine N6-methylation of Active Genes in Fungi.</title>
        <authorList>
            <consortium name="DOE Joint Genome Institute"/>
            <person name="Mondo S.J."/>
            <person name="Dannebaum R.O."/>
            <person name="Kuo R.C."/>
            <person name="Labutti K."/>
            <person name="Haridas S."/>
            <person name="Kuo A."/>
            <person name="Salamov A."/>
            <person name="Ahrendt S.R."/>
            <person name="Lipzen A."/>
            <person name="Sullivan W."/>
            <person name="Andreopoulos W.B."/>
            <person name="Clum A."/>
            <person name="Lindquist E."/>
            <person name="Daum C."/>
            <person name="Ramamoorthy G.K."/>
            <person name="Gryganskyi A."/>
            <person name="Culley D."/>
            <person name="Magnuson J.K."/>
            <person name="James T.Y."/>
            <person name="O'Malley M.A."/>
            <person name="Stajich J.E."/>
            <person name="Spatafora J.W."/>
            <person name="Visel A."/>
            <person name="Grigoriev I.V."/>
        </authorList>
    </citation>
    <scope>NUCLEOTIDE SEQUENCE [LARGE SCALE GENOMIC DNA]</scope>
    <source>
        <strain evidence="5 6">NRRL 3301</strain>
    </source>
</reference>
<dbReference type="Proteomes" id="UP000242146">
    <property type="component" value="Unassembled WGS sequence"/>
</dbReference>
<evidence type="ECO:0000256" key="1">
    <source>
        <dbReference type="ARBA" id="ARBA00022441"/>
    </source>
</evidence>
<feature type="compositionally biased region" description="Low complexity" evidence="4">
    <location>
        <begin position="188"/>
        <end position="200"/>
    </location>
</feature>
<evidence type="ECO:0000256" key="3">
    <source>
        <dbReference type="SAM" id="Coils"/>
    </source>
</evidence>
<accession>A0A1X2GA25</accession>
<dbReference type="EMBL" id="MCGT01000028">
    <property type="protein sequence ID" value="ORX48867.1"/>
    <property type="molecule type" value="Genomic_DNA"/>
</dbReference>
<feature type="region of interest" description="Disordered" evidence="4">
    <location>
        <begin position="248"/>
        <end position="351"/>
    </location>
</feature>
<evidence type="ECO:0000256" key="2">
    <source>
        <dbReference type="ARBA" id="ARBA00022737"/>
    </source>
</evidence>
<evidence type="ECO:0000313" key="6">
    <source>
        <dbReference type="Proteomes" id="UP000242146"/>
    </source>
</evidence>
<feature type="coiled-coil region" evidence="3">
    <location>
        <begin position="740"/>
        <end position="816"/>
    </location>
</feature>
<evidence type="ECO:0000313" key="5">
    <source>
        <dbReference type="EMBL" id="ORX48867.1"/>
    </source>
</evidence>
<comment type="caution">
    <text evidence="5">The sequence shown here is derived from an EMBL/GenBank/DDBJ whole genome shotgun (WGS) entry which is preliminary data.</text>
</comment>
<dbReference type="Pfam" id="PF24681">
    <property type="entry name" value="Kelch_KLHDC2_KLHL20_DRC7"/>
    <property type="match status" value="1"/>
</dbReference>
<feature type="compositionally biased region" description="Basic and acidic residues" evidence="4">
    <location>
        <begin position="638"/>
        <end position="662"/>
    </location>
</feature>
<dbReference type="AlphaFoldDB" id="A0A1X2GA25"/>
<dbReference type="InterPro" id="IPR052124">
    <property type="entry name" value="Rab9_kelch_effector"/>
</dbReference>
<feature type="region of interest" description="Disordered" evidence="4">
    <location>
        <begin position="137"/>
        <end position="205"/>
    </location>
</feature>
<dbReference type="Gene3D" id="2.120.10.80">
    <property type="entry name" value="Kelch-type beta propeller"/>
    <property type="match status" value="1"/>
</dbReference>
<dbReference type="PANTHER" id="PTHR46647:SF1">
    <property type="entry name" value="RAB9 EFFECTOR PROTEIN WITH KELCH MOTIFS"/>
    <property type="match status" value="1"/>
</dbReference>
<feature type="region of interest" description="Disordered" evidence="4">
    <location>
        <begin position="633"/>
        <end position="662"/>
    </location>
</feature>
<sequence>MYENRMYVFGGSDGERMYNDIWAFDFQTRSWSQIPAAGFIPAARDLCGVALVDDAMYIIGGRDSEGLELNDLCAFRIRSQRWYIFKNMGSSPTARHSLSMTAVKDKMFVVGGDMRPGVKHEDIGGIYILDSSKIKYPPEASIGPTHQQGGPSPQGHMPNVSPTSSSLSLPDPDLTTPSSATPARNYTPSPSQIHPSQSSPTVHTSADVYQNPSQQVFSNINHDPYQHHATTVSGGQSAKSTRHVSYFPEHQQHQNQPSRPPRHASSVPEAALRRPRTASPLPPTDEPHELPEASPYTLQQPSQTQLTMHIDNADPPSQDQARQSPMPMSNGSGNRSAPGIISPPPRPSREGVQLNQALHGRMADVALASFNDVPQAQVERSPMAPLTASEMPSASYASQTPITLPQDLISHQANAAMSNSHPLAEEKILENITAGGMASSRSLSPATMSLEEPSRSTAVSDNAGNGERATLLREIKARDLIISEMKKKEQWWRTEVSLARKQRPRTMVNEEDGANEDELMLMSLSDLENDKLKLFEQLVTVKAELRRVRANITQYAQPMSDKVASAERMRTAALQEAMYFKSKYQALKSQLTEHDDDDHSRLTKIHDQRVQDLEEKLVVALAENEKNVKLMQQWQRKAQHDHNSKQSAEERSKEAHARAEEAQKAYQNGLEELDIWHTRATKSEHQYQESQAKISDLTSQLSQAFQAVAKSAAEAEMAVKEKQALLANPDAIDGDRNGLLAENQLKIARLEANHLKARNEAATLQQRLAEAMDDIAKLKAQLAERDDSLQEAHSQLEDADIQLNMIREAMHQHQNQFS</sequence>
<feature type="compositionally biased region" description="Polar residues" evidence="4">
    <location>
        <begin position="315"/>
        <end position="335"/>
    </location>
</feature>
<protein>
    <recommendedName>
        <fullName evidence="7">Galactose oxidase</fullName>
    </recommendedName>
</protein>
<gene>
    <name evidence="5" type="ORF">DM01DRAFT_1114713</name>
</gene>